<dbReference type="SMART" id="SM00387">
    <property type="entry name" value="HATPase_c"/>
    <property type="match status" value="1"/>
</dbReference>
<dbReference type="SUPFAM" id="SSF52172">
    <property type="entry name" value="CheY-like"/>
    <property type="match status" value="1"/>
</dbReference>
<dbReference type="EMBL" id="RAPO01000001">
    <property type="protein sequence ID" value="RKD98259.1"/>
    <property type="molecule type" value="Genomic_DNA"/>
</dbReference>
<dbReference type="InterPro" id="IPR004358">
    <property type="entry name" value="Sig_transdc_His_kin-like_C"/>
</dbReference>
<dbReference type="Gene3D" id="1.10.287.130">
    <property type="match status" value="1"/>
</dbReference>
<accession>A0A3R7GYU9</accession>
<comment type="caution">
    <text evidence="7">Lacks conserved residue(s) required for the propagation of feature annotation.</text>
</comment>
<dbReference type="InterPro" id="IPR003018">
    <property type="entry name" value="GAF"/>
</dbReference>
<keyword evidence="3" id="KW-0597">Phosphoprotein</keyword>
<dbReference type="InterPro" id="IPR003594">
    <property type="entry name" value="HATPase_dom"/>
</dbReference>
<evidence type="ECO:0000256" key="6">
    <source>
        <dbReference type="ARBA" id="ARBA00023012"/>
    </source>
</evidence>
<dbReference type="InterPro" id="IPR029016">
    <property type="entry name" value="GAF-like_dom_sf"/>
</dbReference>
<dbReference type="InterPro" id="IPR036097">
    <property type="entry name" value="HisK_dim/P_sf"/>
</dbReference>
<dbReference type="SUPFAM" id="SSF55781">
    <property type="entry name" value="GAF domain-like"/>
    <property type="match status" value="1"/>
</dbReference>
<dbReference type="Pfam" id="PF02518">
    <property type="entry name" value="HATPase_c"/>
    <property type="match status" value="1"/>
</dbReference>
<dbReference type="PRINTS" id="PR00344">
    <property type="entry name" value="BCTRLSENSOR"/>
</dbReference>
<dbReference type="InterPro" id="IPR001789">
    <property type="entry name" value="Sig_transdc_resp-reg_receiver"/>
</dbReference>
<dbReference type="SMART" id="SM00388">
    <property type="entry name" value="HisKA"/>
    <property type="match status" value="1"/>
</dbReference>
<dbReference type="GO" id="GO:0006355">
    <property type="term" value="P:regulation of DNA-templated transcription"/>
    <property type="evidence" value="ECO:0007669"/>
    <property type="project" value="InterPro"/>
</dbReference>
<evidence type="ECO:0000256" key="8">
    <source>
        <dbReference type="SAM" id="MobiDB-lite"/>
    </source>
</evidence>
<comment type="caution">
    <text evidence="12">The sequence shown here is derived from an EMBL/GenBank/DDBJ whole genome shotgun (WGS) entry which is preliminary data.</text>
</comment>
<dbReference type="CDD" id="cd00130">
    <property type="entry name" value="PAS"/>
    <property type="match status" value="2"/>
</dbReference>
<evidence type="ECO:0000256" key="7">
    <source>
        <dbReference type="PROSITE-ProRule" id="PRU00169"/>
    </source>
</evidence>
<dbReference type="PANTHER" id="PTHR43711:SF1">
    <property type="entry name" value="HISTIDINE KINASE 1"/>
    <property type="match status" value="1"/>
</dbReference>
<evidence type="ECO:0000313" key="13">
    <source>
        <dbReference type="Proteomes" id="UP000283805"/>
    </source>
</evidence>
<dbReference type="Gene3D" id="3.30.450.20">
    <property type="entry name" value="PAS domain"/>
    <property type="match status" value="2"/>
</dbReference>
<dbReference type="InterPro" id="IPR035965">
    <property type="entry name" value="PAS-like_dom_sf"/>
</dbReference>
<dbReference type="SUPFAM" id="SSF47384">
    <property type="entry name" value="Homodimeric domain of signal transducing histidine kinase"/>
    <property type="match status" value="1"/>
</dbReference>
<dbReference type="InterPro" id="IPR000014">
    <property type="entry name" value="PAS"/>
</dbReference>
<dbReference type="CDD" id="cd00156">
    <property type="entry name" value="REC"/>
    <property type="match status" value="1"/>
</dbReference>
<evidence type="ECO:0000256" key="2">
    <source>
        <dbReference type="ARBA" id="ARBA00012438"/>
    </source>
</evidence>
<dbReference type="InterPro" id="IPR036890">
    <property type="entry name" value="HATPase_C_sf"/>
</dbReference>
<organism evidence="12 13">
    <name type="scientific">Halopiger aswanensis</name>
    <dbReference type="NCBI Taxonomy" id="148449"/>
    <lineage>
        <taxon>Archaea</taxon>
        <taxon>Methanobacteriati</taxon>
        <taxon>Methanobacteriota</taxon>
        <taxon>Stenosarchaea group</taxon>
        <taxon>Halobacteria</taxon>
        <taxon>Halobacteriales</taxon>
        <taxon>Natrialbaceae</taxon>
        <taxon>Halopiger</taxon>
    </lineage>
</organism>
<proteinExistence type="predicted"/>
<dbReference type="InterPro" id="IPR050736">
    <property type="entry name" value="Sensor_HK_Regulatory"/>
</dbReference>
<reference evidence="12 13" key="1">
    <citation type="submission" date="2018-09" db="EMBL/GenBank/DDBJ databases">
        <title>Genomic Encyclopedia of Archaeal and Bacterial Type Strains, Phase II (KMG-II): from individual species to whole genera.</title>
        <authorList>
            <person name="Goeker M."/>
        </authorList>
    </citation>
    <scope>NUCLEOTIDE SEQUENCE [LARGE SCALE GENOMIC DNA]</scope>
    <source>
        <strain evidence="12 13">DSM 13151</strain>
    </source>
</reference>
<evidence type="ECO:0000256" key="4">
    <source>
        <dbReference type="ARBA" id="ARBA00022679"/>
    </source>
</evidence>
<evidence type="ECO:0000256" key="5">
    <source>
        <dbReference type="ARBA" id="ARBA00022777"/>
    </source>
</evidence>
<dbReference type="InterPro" id="IPR003661">
    <property type="entry name" value="HisK_dim/P_dom"/>
</dbReference>
<gene>
    <name evidence="12" type="ORF">ATJ93_1264</name>
</gene>
<feature type="domain" description="PAS" evidence="11">
    <location>
        <begin position="269"/>
        <end position="337"/>
    </location>
</feature>
<dbReference type="SUPFAM" id="SSF55874">
    <property type="entry name" value="ATPase domain of HSP90 chaperone/DNA topoisomerase II/histidine kinase"/>
    <property type="match status" value="1"/>
</dbReference>
<protein>
    <recommendedName>
        <fullName evidence="2">histidine kinase</fullName>
        <ecNumber evidence="2">2.7.13.3</ecNumber>
    </recommendedName>
</protein>
<keyword evidence="6" id="KW-0902">Two-component regulatory system</keyword>
<dbReference type="Proteomes" id="UP000283805">
    <property type="component" value="Unassembled WGS sequence"/>
</dbReference>
<dbReference type="InterPro" id="IPR013656">
    <property type="entry name" value="PAS_4"/>
</dbReference>
<dbReference type="PANTHER" id="PTHR43711">
    <property type="entry name" value="TWO-COMPONENT HISTIDINE KINASE"/>
    <property type="match status" value="1"/>
</dbReference>
<dbReference type="PROSITE" id="PS50110">
    <property type="entry name" value="RESPONSE_REGULATORY"/>
    <property type="match status" value="1"/>
</dbReference>
<feature type="region of interest" description="Disordered" evidence="8">
    <location>
        <begin position="583"/>
        <end position="602"/>
    </location>
</feature>
<dbReference type="CDD" id="cd00082">
    <property type="entry name" value="HisKA"/>
    <property type="match status" value="1"/>
</dbReference>
<comment type="catalytic activity">
    <reaction evidence="1">
        <text>ATP + protein L-histidine = ADP + protein N-phospho-L-histidine.</text>
        <dbReference type="EC" id="2.7.13.3"/>
    </reaction>
</comment>
<dbReference type="Gene3D" id="3.30.450.40">
    <property type="match status" value="1"/>
</dbReference>
<dbReference type="SUPFAM" id="SSF55785">
    <property type="entry name" value="PYP-like sensor domain (PAS domain)"/>
    <property type="match status" value="2"/>
</dbReference>
<feature type="domain" description="Histidine kinase" evidence="9">
    <location>
        <begin position="564"/>
        <end position="780"/>
    </location>
</feature>
<keyword evidence="5" id="KW-0418">Kinase</keyword>
<dbReference type="InterPro" id="IPR013767">
    <property type="entry name" value="PAS_fold"/>
</dbReference>
<name>A0A3R7GYU9_9EURY</name>
<evidence type="ECO:0000256" key="1">
    <source>
        <dbReference type="ARBA" id="ARBA00000085"/>
    </source>
</evidence>
<dbReference type="EC" id="2.7.13.3" evidence="2"/>
<feature type="domain" description="PAS" evidence="11">
    <location>
        <begin position="148"/>
        <end position="193"/>
    </location>
</feature>
<feature type="domain" description="Response regulatory" evidence="10">
    <location>
        <begin position="18"/>
        <end position="133"/>
    </location>
</feature>
<dbReference type="PROSITE" id="PS50109">
    <property type="entry name" value="HIS_KIN"/>
    <property type="match status" value="1"/>
</dbReference>
<dbReference type="Pfam" id="PF00989">
    <property type="entry name" value="PAS"/>
    <property type="match status" value="1"/>
</dbReference>
<keyword evidence="4" id="KW-0808">Transferase</keyword>
<dbReference type="InterPro" id="IPR011006">
    <property type="entry name" value="CheY-like_superfamily"/>
</dbReference>
<dbReference type="PROSITE" id="PS50112">
    <property type="entry name" value="PAS"/>
    <property type="match status" value="2"/>
</dbReference>
<evidence type="ECO:0000256" key="3">
    <source>
        <dbReference type="ARBA" id="ARBA00022553"/>
    </source>
</evidence>
<dbReference type="NCBIfam" id="TIGR00229">
    <property type="entry name" value="sensory_box"/>
    <property type="match status" value="2"/>
</dbReference>
<dbReference type="Pfam" id="PF00512">
    <property type="entry name" value="HisKA"/>
    <property type="match status" value="1"/>
</dbReference>
<dbReference type="AlphaFoldDB" id="A0A3R7GYU9"/>
<dbReference type="Gene3D" id="3.40.50.2300">
    <property type="match status" value="1"/>
</dbReference>
<dbReference type="Pfam" id="PF01590">
    <property type="entry name" value="GAF"/>
    <property type="match status" value="1"/>
</dbReference>
<evidence type="ECO:0000259" key="11">
    <source>
        <dbReference type="PROSITE" id="PS50112"/>
    </source>
</evidence>
<evidence type="ECO:0000313" key="12">
    <source>
        <dbReference type="EMBL" id="RKD98259.1"/>
    </source>
</evidence>
<dbReference type="GO" id="GO:0000155">
    <property type="term" value="F:phosphorelay sensor kinase activity"/>
    <property type="evidence" value="ECO:0007669"/>
    <property type="project" value="InterPro"/>
</dbReference>
<evidence type="ECO:0000259" key="9">
    <source>
        <dbReference type="PROSITE" id="PS50109"/>
    </source>
</evidence>
<dbReference type="SMART" id="SM00065">
    <property type="entry name" value="GAF"/>
    <property type="match status" value="1"/>
</dbReference>
<dbReference type="InterPro" id="IPR005467">
    <property type="entry name" value="His_kinase_dom"/>
</dbReference>
<keyword evidence="13" id="KW-1185">Reference proteome</keyword>
<dbReference type="RefSeq" id="WP_245977514.1">
    <property type="nucleotide sequence ID" value="NZ_RAPO01000001.1"/>
</dbReference>
<sequence>MTDVPAAMTPESTDRPLTVGYVETSPPTTEAVRRALRDRIDRVTVEPLSDGAQAVDSAAAGTIDCLVIGADPARDVTELLERIRTATERLPVFVLTDGRDEPVASAALEAGATGCLPAASVTAAGDRFAIRVEREVERATERRELETNGARFRAFTENASFGVVTAAADGTIQYASDAVETLLGYDPEGVIGEPLTTLIPADYRDDHLAAFARYRETGDRQLEWDWIELPGRHADGHEVPLGISFGEAVVDGDHLFTAVLRDLSDLRALERERETILDRIADAFVSLDEDWTFTYVNDRAVELLGRSREVLLDEGLRTAVPEFAETDAARQLEEAFETQSATTFTDFFPSLGCWFEVRAYPADDGVSLFLTDVTDQMRAEQNLEASVTALESLYDISTRPDASRESKVDDLLALGQEYLDLPYAFLTRIDTDDLTQTVVQSRSSHPQLQPGDSCPLSQAYCRKTIKTDELVTVADAPDEGWIGDPAYETFELGSYIGAKVTTNGEIWGTLCFASSEPRSGGGFSETERTLVKLMAKWVSYETERARSRAALEQQNARLQEFASVVSHDLRNPLNVAQGTLELALDGGGDGGEDGNGNERERESRLEECQRALDRMARLIEDLLALAEQGATVSDPNTVAVADVATKSWAMVETDGAALALEVPGDYRIRADPDRLQQLFENLFRNAIDHGLAGEEDADTTGDASDDFTVTVGTLEDGFYVEDTGEGIPADEREQVFDTGYTTATDGTGFGLSIVNRIAQAHGWDVEVTGGRTGGARFELTDVPHSERSESA</sequence>
<evidence type="ECO:0000259" key="10">
    <source>
        <dbReference type="PROSITE" id="PS50110"/>
    </source>
</evidence>
<dbReference type="Gene3D" id="3.30.565.10">
    <property type="entry name" value="Histidine kinase-like ATPase, C-terminal domain"/>
    <property type="match status" value="1"/>
</dbReference>
<dbReference type="Pfam" id="PF08448">
    <property type="entry name" value="PAS_4"/>
    <property type="match status" value="1"/>
</dbReference>
<dbReference type="SMART" id="SM00091">
    <property type="entry name" value="PAS"/>
    <property type="match status" value="2"/>
</dbReference>